<evidence type="ECO:0000256" key="7">
    <source>
        <dbReference type="SAM" id="Phobius"/>
    </source>
</evidence>
<feature type="domain" description="Phage shock protein PspC N-terminal" evidence="8">
    <location>
        <begin position="5"/>
        <end position="63"/>
    </location>
</feature>
<protein>
    <submittedName>
        <fullName evidence="9">Stress-responsive transcriptional regulator</fullName>
    </submittedName>
</protein>
<evidence type="ECO:0000256" key="1">
    <source>
        <dbReference type="ARBA" id="ARBA00004162"/>
    </source>
</evidence>
<accession>A0A1X0VCC7</accession>
<dbReference type="RefSeq" id="WP_004915107.1">
    <property type="nucleotide sequence ID" value="NZ_MPLS01000027.1"/>
</dbReference>
<dbReference type="InterPro" id="IPR007168">
    <property type="entry name" value="Phageshock_PspC_N"/>
</dbReference>
<keyword evidence="2" id="KW-1003">Cell membrane</keyword>
<dbReference type="GO" id="GO:0005886">
    <property type="term" value="C:plasma membrane"/>
    <property type="evidence" value="ECO:0007669"/>
    <property type="project" value="UniProtKB-SubCell"/>
</dbReference>
<dbReference type="InterPro" id="IPR052027">
    <property type="entry name" value="PspC"/>
</dbReference>
<evidence type="ECO:0000259" key="8">
    <source>
        <dbReference type="Pfam" id="PF04024"/>
    </source>
</evidence>
<dbReference type="PANTHER" id="PTHR33885">
    <property type="entry name" value="PHAGE SHOCK PROTEIN C"/>
    <property type="match status" value="1"/>
</dbReference>
<evidence type="ECO:0000313" key="10">
    <source>
        <dbReference type="Proteomes" id="UP000192288"/>
    </source>
</evidence>
<keyword evidence="5 7" id="KW-0472">Membrane</keyword>
<comment type="caution">
    <text evidence="9">The sequence shown here is derived from an EMBL/GenBank/DDBJ whole genome shotgun (WGS) entry which is preliminary data.</text>
</comment>
<dbReference type="AlphaFoldDB" id="A0A1X0VCC7"/>
<keyword evidence="3 7" id="KW-0812">Transmembrane</keyword>
<dbReference type="EMBL" id="MPLS01000027">
    <property type="protein sequence ID" value="ORI97385.1"/>
    <property type="molecule type" value="Genomic_DNA"/>
</dbReference>
<keyword evidence="4 7" id="KW-1133">Transmembrane helix</keyword>
<sequence>MAKNKKLTRSRNNRLIGGVLGGLAEYFGWDATLVRVIFVFVSFFSATFPGILVYILAWILMPDAPKKSHYYSDQTRKDVTPDDTDRP</sequence>
<evidence type="ECO:0000313" key="9">
    <source>
        <dbReference type="EMBL" id="ORI97385.1"/>
    </source>
</evidence>
<feature type="region of interest" description="Disordered" evidence="6">
    <location>
        <begin position="67"/>
        <end position="87"/>
    </location>
</feature>
<dbReference type="PANTHER" id="PTHR33885:SF3">
    <property type="entry name" value="PHAGE SHOCK PROTEIN C"/>
    <property type="match status" value="1"/>
</dbReference>
<evidence type="ECO:0000256" key="3">
    <source>
        <dbReference type="ARBA" id="ARBA00022692"/>
    </source>
</evidence>
<name>A0A1X0VCC7_LEUPS</name>
<feature type="compositionally biased region" description="Basic and acidic residues" evidence="6">
    <location>
        <begin position="74"/>
        <end position="87"/>
    </location>
</feature>
<dbReference type="STRING" id="33968.BMS77_08080"/>
<dbReference type="Pfam" id="PF04024">
    <property type="entry name" value="PspC"/>
    <property type="match status" value="1"/>
</dbReference>
<feature type="transmembrane region" description="Helical" evidence="7">
    <location>
        <begin position="35"/>
        <end position="60"/>
    </location>
</feature>
<dbReference type="eggNOG" id="COG1983">
    <property type="taxonomic scope" value="Bacteria"/>
</dbReference>
<proteinExistence type="predicted"/>
<reference evidence="9 10" key="1">
    <citation type="journal article" date="2017" name="Front. Microbiol.">
        <title>Genomic Characterization of Dairy Associated Leuconostoc Species and Diversity of Leuconostocs in Undefined Mixed Mesophilic Starter Cultures.</title>
        <authorList>
            <person name="Frantzen C.A."/>
            <person name="Kot W."/>
            <person name="Pedersen T.B."/>
            <person name="Ardo Y.M."/>
            <person name="Broadbent J.R."/>
            <person name="Neve H."/>
            <person name="Hansen L.H."/>
            <person name="Dal Bello F."/>
            <person name="Ostlie H.M."/>
            <person name="Kleppen H.P."/>
            <person name="Vogensen F.K."/>
            <person name="Holo H."/>
        </authorList>
    </citation>
    <scope>NUCLEOTIDE SEQUENCE [LARGE SCALE GENOMIC DNA]</scope>
    <source>
        <strain evidence="9 10">LMGCF08</strain>
    </source>
</reference>
<organism evidence="9 10">
    <name type="scientific">Leuconostoc pseudomesenteroides</name>
    <dbReference type="NCBI Taxonomy" id="33968"/>
    <lineage>
        <taxon>Bacteria</taxon>
        <taxon>Bacillati</taxon>
        <taxon>Bacillota</taxon>
        <taxon>Bacilli</taxon>
        <taxon>Lactobacillales</taxon>
        <taxon>Lactobacillaceae</taxon>
        <taxon>Leuconostoc</taxon>
    </lineage>
</organism>
<comment type="subcellular location">
    <subcellularLocation>
        <location evidence="1">Cell membrane</location>
        <topology evidence="1">Single-pass membrane protein</topology>
    </subcellularLocation>
</comment>
<gene>
    <name evidence="9" type="ORF">BMR96_07465</name>
</gene>
<evidence type="ECO:0000256" key="6">
    <source>
        <dbReference type="SAM" id="MobiDB-lite"/>
    </source>
</evidence>
<dbReference type="Proteomes" id="UP000192288">
    <property type="component" value="Unassembled WGS sequence"/>
</dbReference>
<evidence type="ECO:0000256" key="5">
    <source>
        <dbReference type="ARBA" id="ARBA00023136"/>
    </source>
</evidence>
<evidence type="ECO:0000256" key="4">
    <source>
        <dbReference type="ARBA" id="ARBA00022989"/>
    </source>
</evidence>
<evidence type="ECO:0000256" key="2">
    <source>
        <dbReference type="ARBA" id="ARBA00022475"/>
    </source>
</evidence>